<comment type="similarity">
    <text evidence="1 5">Belongs to the peptidase S8 family.</text>
</comment>
<keyword evidence="6" id="KW-0732">Signal</keyword>
<dbReference type="InterPro" id="IPR034204">
    <property type="entry name" value="PfSUB1-like_cat_dom"/>
</dbReference>
<feature type="domain" description="Peptidase S8/S53" evidence="7">
    <location>
        <begin position="32"/>
        <end position="282"/>
    </location>
</feature>
<dbReference type="PROSITE" id="PS00136">
    <property type="entry name" value="SUBTILASE_ASP"/>
    <property type="match status" value="1"/>
</dbReference>
<dbReference type="SUPFAM" id="SSF52743">
    <property type="entry name" value="Subtilisin-like"/>
    <property type="match status" value="1"/>
</dbReference>
<gene>
    <name evidence="8" type="ORF">MNR06_05905</name>
</gene>
<evidence type="ECO:0000256" key="2">
    <source>
        <dbReference type="ARBA" id="ARBA00022670"/>
    </source>
</evidence>
<keyword evidence="4 5" id="KW-0720">Serine protease</keyword>
<dbReference type="PANTHER" id="PTHR43399:SF4">
    <property type="entry name" value="CELL WALL-ASSOCIATED PROTEASE"/>
    <property type="match status" value="1"/>
</dbReference>
<evidence type="ECO:0000256" key="6">
    <source>
        <dbReference type="SAM" id="SignalP"/>
    </source>
</evidence>
<proteinExistence type="inferred from homology"/>
<dbReference type="InterPro" id="IPR000209">
    <property type="entry name" value="Peptidase_S8/S53_dom"/>
</dbReference>
<dbReference type="RefSeq" id="WP_243540014.1">
    <property type="nucleotide sequence ID" value="NZ_CP093442.1"/>
</dbReference>
<dbReference type="Gene3D" id="3.40.50.200">
    <property type="entry name" value="Peptidase S8/S53 domain"/>
    <property type="match status" value="1"/>
</dbReference>
<dbReference type="InterPro" id="IPR051048">
    <property type="entry name" value="Peptidase_S8/S53_subtilisin"/>
</dbReference>
<dbReference type="PANTHER" id="PTHR43399">
    <property type="entry name" value="SUBTILISIN-RELATED"/>
    <property type="match status" value="1"/>
</dbReference>
<evidence type="ECO:0000313" key="8">
    <source>
        <dbReference type="EMBL" id="UOF02483.1"/>
    </source>
</evidence>
<evidence type="ECO:0000256" key="3">
    <source>
        <dbReference type="ARBA" id="ARBA00022801"/>
    </source>
</evidence>
<keyword evidence="3 5" id="KW-0378">Hydrolase</keyword>
<dbReference type="Pfam" id="PF00082">
    <property type="entry name" value="Peptidase_S8"/>
    <property type="match status" value="1"/>
</dbReference>
<feature type="active site" description="Charge relay system" evidence="5">
    <location>
        <position position="94"/>
    </location>
</feature>
<evidence type="ECO:0000313" key="9">
    <source>
        <dbReference type="Proteomes" id="UP000830116"/>
    </source>
</evidence>
<sequence>MKTTQRFSKKILLLIILLHICAVVAAKAEENRDVIVAIIDTGVDTTHPLIRNHLWVNPKDSKNLNDDDGNGYADDLHGWNFVSNNNDLSDNHGHGTHVAGIILQKARTGKVKFMILKYFDPDQSGEENLLNTVKAIRYAIQMKADIINYSGGGDFKSPLEEAAIRDAQKKGILFVAAAGNDGRNTDRVGYYPAGYRLSNILSVAAMDSHKKLLDSSNYGIETVDIVAPGKDIHSSLPGGKYGAMTGTSQATAWVTGLVAAILVKTERSWKPEDIKKFLDKIAVKDRLLSKKVRSHARISNLAALNSIP</sequence>
<protein>
    <submittedName>
        <fullName evidence="8">S8 family serine peptidase</fullName>
    </submittedName>
</protein>
<feature type="chain" id="PRO_5045621588" evidence="6">
    <location>
        <begin position="29"/>
        <end position="308"/>
    </location>
</feature>
<dbReference type="PROSITE" id="PS51892">
    <property type="entry name" value="SUBTILASE"/>
    <property type="match status" value="1"/>
</dbReference>
<dbReference type="Proteomes" id="UP000830116">
    <property type="component" value="Chromosome"/>
</dbReference>
<name>A0ABY4CBX8_9BACT</name>
<dbReference type="InterPro" id="IPR023827">
    <property type="entry name" value="Peptidase_S8_Asp-AS"/>
</dbReference>
<keyword evidence="2 5" id="KW-0645">Protease</keyword>
<feature type="signal peptide" evidence="6">
    <location>
        <begin position="1"/>
        <end position="28"/>
    </location>
</feature>
<feature type="active site" description="Charge relay system" evidence="5">
    <location>
        <position position="40"/>
    </location>
</feature>
<dbReference type="InterPro" id="IPR036852">
    <property type="entry name" value="Peptidase_S8/S53_dom_sf"/>
</dbReference>
<organism evidence="8 9">
    <name type="scientific">Bdellovibrio reynosensis</name>
    <dbReference type="NCBI Taxonomy" id="2835041"/>
    <lineage>
        <taxon>Bacteria</taxon>
        <taxon>Pseudomonadati</taxon>
        <taxon>Bdellovibrionota</taxon>
        <taxon>Bdellovibrionia</taxon>
        <taxon>Bdellovibrionales</taxon>
        <taxon>Pseudobdellovibrionaceae</taxon>
        <taxon>Bdellovibrio</taxon>
    </lineage>
</organism>
<evidence type="ECO:0000256" key="4">
    <source>
        <dbReference type="ARBA" id="ARBA00022825"/>
    </source>
</evidence>
<reference evidence="8" key="1">
    <citation type="submission" date="2022-03" db="EMBL/GenBank/DDBJ databases">
        <title>Genome Identification and Characterization of new species Bdellovibrio reynosense LBG001 sp. nov. from a Mexico soil sample.</title>
        <authorList>
            <person name="Camilli A."/>
            <person name="Ajao Y."/>
            <person name="Guo X."/>
        </authorList>
    </citation>
    <scope>NUCLEOTIDE SEQUENCE</scope>
    <source>
        <strain evidence="8">LBG001</strain>
    </source>
</reference>
<accession>A0ABY4CBX8</accession>
<keyword evidence="9" id="KW-1185">Reference proteome</keyword>
<evidence type="ECO:0000259" key="7">
    <source>
        <dbReference type="Pfam" id="PF00082"/>
    </source>
</evidence>
<dbReference type="EMBL" id="CP093442">
    <property type="protein sequence ID" value="UOF02483.1"/>
    <property type="molecule type" value="Genomic_DNA"/>
</dbReference>
<feature type="active site" description="Charge relay system" evidence="5">
    <location>
        <position position="248"/>
    </location>
</feature>
<dbReference type="PRINTS" id="PR00723">
    <property type="entry name" value="SUBTILISIN"/>
</dbReference>
<dbReference type="InterPro" id="IPR015500">
    <property type="entry name" value="Peptidase_S8_subtilisin-rel"/>
</dbReference>
<evidence type="ECO:0000256" key="1">
    <source>
        <dbReference type="ARBA" id="ARBA00011073"/>
    </source>
</evidence>
<evidence type="ECO:0000256" key="5">
    <source>
        <dbReference type="PROSITE-ProRule" id="PRU01240"/>
    </source>
</evidence>
<dbReference type="CDD" id="cd07473">
    <property type="entry name" value="Peptidases_S8_Subtilisin_like"/>
    <property type="match status" value="1"/>
</dbReference>